<dbReference type="EMBL" id="JBFXLR010000012">
    <property type="protein sequence ID" value="KAL2854148.1"/>
    <property type="molecule type" value="Genomic_DNA"/>
</dbReference>
<gene>
    <name evidence="16" type="ORF">BJX68DRAFT_232915</name>
</gene>
<dbReference type="PRINTS" id="PR00714">
    <property type="entry name" value="MAN6PISMRASE"/>
</dbReference>
<dbReference type="PANTHER" id="PTHR10309">
    <property type="entry name" value="MANNOSE-6-PHOSPHATE ISOMERASE"/>
    <property type="match status" value="1"/>
</dbReference>
<evidence type="ECO:0000313" key="17">
    <source>
        <dbReference type="Proteomes" id="UP001610444"/>
    </source>
</evidence>
<evidence type="ECO:0000256" key="11">
    <source>
        <dbReference type="RuleBase" id="RU004189"/>
    </source>
</evidence>
<keyword evidence="8 10" id="KW-0862">Zinc</keyword>
<comment type="cofactor">
    <cofactor evidence="10">
        <name>Zn(2+)</name>
        <dbReference type="ChEBI" id="CHEBI:29105"/>
    </cofactor>
    <text evidence="10">Binds 1 zinc ion per subunit.</text>
</comment>
<dbReference type="PROSITE" id="PS00965">
    <property type="entry name" value="PMI_I_1"/>
    <property type="match status" value="1"/>
</dbReference>
<feature type="domain" description="Phosphomannose isomerase type I catalytic" evidence="14">
    <location>
        <begin position="5"/>
        <end position="151"/>
    </location>
</feature>
<dbReference type="InterPro" id="IPR014710">
    <property type="entry name" value="RmlC-like_jellyroll"/>
</dbReference>
<dbReference type="InterPro" id="IPR046456">
    <property type="entry name" value="PMI_typeI_C"/>
</dbReference>
<evidence type="ECO:0000259" key="14">
    <source>
        <dbReference type="Pfam" id="PF20511"/>
    </source>
</evidence>
<dbReference type="Proteomes" id="UP001610444">
    <property type="component" value="Unassembled WGS sequence"/>
</dbReference>
<evidence type="ECO:0000256" key="1">
    <source>
        <dbReference type="ARBA" id="ARBA00000757"/>
    </source>
</evidence>
<dbReference type="Pfam" id="PF01238">
    <property type="entry name" value="PMI_typeI_C"/>
    <property type="match status" value="1"/>
</dbReference>
<organism evidence="16 17">
    <name type="scientific">Aspergillus pseudodeflectus</name>
    <dbReference type="NCBI Taxonomy" id="176178"/>
    <lineage>
        <taxon>Eukaryota</taxon>
        <taxon>Fungi</taxon>
        <taxon>Dikarya</taxon>
        <taxon>Ascomycota</taxon>
        <taxon>Pezizomycotina</taxon>
        <taxon>Eurotiomycetes</taxon>
        <taxon>Eurotiomycetidae</taxon>
        <taxon>Eurotiales</taxon>
        <taxon>Aspergillaceae</taxon>
        <taxon>Aspergillus</taxon>
        <taxon>Aspergillus subgen. Nidulantes</taxon>
    </lineage>
</organism>
<evidence type="ECO:0000256" key="8">
    <source>
        <dbReference type="ARBA" id="ARBA00022833"/>
    </source>
</evidence>
<evidence type="ECO:0000256" key="10">
    <source>
        <dbReference type="RuleBase" id="RU000611"/>
    </source>
</evidence>
<dbReference type="CDD" id="cd07011">
    <property type="entry name" value="cupin_PMI_type_I_N"/>
    <property type="match status" value="1"/>
</dbReference>
<dbReference type="SUPFAM" id="SSF51182">
    <property type="entry name" value="RmlC-like cupins"/>
    <property type="match status" value="1"/>
</dbReference>
<dbReference type="PIRSF" id="PIRSF001480">
    <property type="entry name" value="Mannose-6-phosphate_isomerase"/>
    <property type="match status" value="1"/>
</dbReference>
<dbReference type="Pfam" id="PF20511">
    <property type="entry name" value="PMI_typeI_cat"/>
    <property type="match status" value="1"/>
</dbReference>
<comment type="catalytic activity">
    <reaction evidence="1 10">
        <text>D-mannose 6-phosphate = D-fructose 6-phosphate</text>
        <dbReference type="Rhea" id="RHEA:12356"/>
        <dbReference type="ChEBI" id="CHEBI:58735"/>
        <dbReference type="ChEBI" id="CHEBI:61527"/>
        <dbReference type="EC" id="5.3.1.8"/>
    </reaction>
</comment>
<dbReference type="EC" id="5.3.1.8" evidence="5 10"/>
<keyword evidence="7" id="KW-0479">Metal-binding</keyword>
<comment type="pathway">
    <text evidence="3 12">Nucleotide-sugar biosynthesis; GDP-alpha-D-mannose biosynthesis; alpha-D-mannose 1-phosphate from D-fructose 6-phosphate: step 1/2.</text>
</comment>
<dbReference type="InterPro" id="IPR018050">
    <property type="entry name" value="Pmannose_isomerase-type1_CS"/>
</dbReference>
<dbReference type="GO" id="GO:0016853">
    <property type="term" value="F:isomerase activity"/>
    <property type="evidence" value="ECO:0007669"/>
    <property type="project" value="UniProtKB-KW"/>
</dbReference>
<comment type="similarity">
    <text evidence="4 11">Belongs to the mannose-6-phosphate isomerase type 1 family.</text>
</comment>
<dbReference type="Pfam" id="PF20512">
    <property type="entry name" value="PMI_typeI_hel"/>
    <property type="match status" value="1"/>
</dbReference>
<dbReference type="InterPro" id="IPR046457">
    <property type="entry name" value="PMI_typeI_cat"/>
</dbReference>
<evidence type="ECO:0000256" key="4">
    <source>
        <dbReference type="ARBA" id="ARBA00010772"/>
    </source>
</evidence>
<evidence type="ECO:0000256" key="7">
    <source>
        <dbReference type="ARBA" id="ARBA00022723"/>
    </source>
</evidence>
<sequence>MQVPLLRLQCGVNSYDWGKVGHESAAAKYAATTATADFSIDSEKPYAELWMGTHPSLPSKDLETQRTLLDLVQDNVALMSPEVTERYGGRLPFLFKVLSIRKALSIQAHPNKKLAEQLHARDPKNYPDDNHKPEMTIAITPFEGLCGFRPLSEIVHFLKAVAPLRYLVGVQTASDFEKVVKGSEDSEDPEQTKKNKDALRTLFTSLMKSSSEDVEAAAKELVSAAQSSPETFASLVNAPDTNPSNAAELAALIVRLNEQFPNDIGLFVFFFLNFVTLEPGEAMFLKADDIHAYISGDIIECMASSDNVVRAGFTPKFKDVDTLTNMLTYSYAPIEEQKLEPTEYPYVVLNAPAYSSASSSVLYDPPIEEFSVLKTELRRTGAKATFDPLTGPSILICTGGTGKITVGRKTEEVKEGYVFFVGANAECIIENTGTGPDDENVFTTFKAFCDLTGQEDSANGH</sequence>
<dbReference type="InterPro" id="IPR046458">
    <property type="entry name" value="PMI_typeI_hel"/>
</dbReference>
<evidence type="ECO:0000259" key="13">
    <source>
        <dbReference type="Pfam" id="PF01238"/>
    </source>
</evidence>
<evidence type="ECO:0000256" key="9">
    <source>
        <dbReference type="ARBA" id="ARBA00023235"/>
    </source>
</evidence>
<evidence type="ECO:0000256" key="3">
    <source>
        <dbReference type="ARBA" id="ARBA00004666"/>
    </source>
</evidence>
<dbReference type="NCBIfam" id="TIGR00218">
    <property type="entry name" value="manA"/>
    <property type="match status" value="1"/>
</dbReference>
<dbReference type="Gene3D" id="1.10.441.10">
    <property type="entry name" value="Phosphomannose Isomerase, domain 2"/>
    <property type="match status" value="1"/>
</dbReference>
<feature type="domain" description="Phosphomannose isomerase type I C-terminal" evidence="13">
    <location>
        <begin position="360"/>
        <end position="407"/>
    </location>
</feature>
<dbReference type="PROSITE" id="PS00966">
    <property type="entry name" value="PMI_I_2"/>
    <property type="match status" value="1"/>
</dbReference>
<evidence type="ECO:0000256" key="6">
    <source>
        <dbReference type="ARBA" id="ARBA00018236"/>
    </source>
</evidence>
<keyword evidence="17" id="KW-1185">Reference proteome</keyword>
<dbReference type="InterPro" id="IPR016305">
    <property type="entry name" value="Mannose-6-P_Isomerase"/>
</dbReference>
<dbReference type="InterPro" id="IPR011051">
    <property type="entry name" value="RmlC_Cupin_sf"/>
</dbReference>
<protein>
    <recommendedName>
        <fullName evidence="6 10">Mannose-6-phosphate isomerase</fullName>
        <ecNumber evidence="5 10">5.3.1.8</ecNumber>
    </recommendedName>
</protein>
<dbReference type="GeneID" id="98154721"/>
<evidence type="ECO:0000256" key="2">
    <source>
        <dbReference type="ARBA" id="ARBA00002564"/>
    </source>
</evidence>
<feature type="domain" description="Phosphomannose isomerase type I helical insertion" evidence="15">
    <location>
        <begin position="167"/>
        <end position="272"/>
    </location>
</feature>
<dbReference type="PANTHER" id="PTHR10309:SF0">
    <property type="entry name" value="MANNOSE-6-PHOSPHATE ISOMERASE"/>
    <property type="match status" value="1"/>
</dbReference>
<keyword evidence="9 10" id="KW-0413">Isomerase</keyword>
<accession>A0ABR4KPE2</accession>
<proteinExistence type="inferred from homology"/>
<evidence type="ECO:0000259" key="15">
    <source>
        <dbReference type="Pfam" id="PF20512"/>
    </source>
</evidence>
<dbReference type="RefSeq" id="XP_070901313.1">
    <property type="nucleotide sequence ID" value="XM_071039557.1"/>
</dbReference>
<dbReference type="Gene3D" id="2.60.120.10">
    <property type="entry name" value="Jelly Rolls"/>
    <property type="match status" value="2"/>
</dbReference>
<evidence type="ECO:0000256" key="12">
    <source>
        <dbReference type="RuleBase" id="RU004248"/>
    </source>
</evidence>
<name>A0ABR4KPE2_9EURO</name>
<comment type="function">
    <text evidence="2">Involved in the synthesis of the GDP-mannose and dolichol-phosphate-mannose required for a number of critical mannosyl transfer reactions.</text>
</comment>
<dbReference type="InterPro" id="IPR001250">
    <property type="entry name" value="Man6P_Isoase-1"/>
</dbReference>
<reference evidence="16 17" key="1">
    <citation type="submission" date="2024-07" db="EMBL/GenBank/DDBJ databases">
        <title>Section-level genome sequencing and comparative genomics of Aspergillus sections Usti and Cavernicolus.</title>
        <authorList>
            <consortium name="Lawrence Berkeley National Laboratory"/>
            <person name="Nybo J.L."/>
            <person name="Vesth T.C."/>
            <person name="Theobald S."/>
            <person name="Frisvad J.C."/>
            <person name="Larsen T.O."/>
            <person name="Kjaerboelling I."/>
            <person name="Rothschild-Mancinelli K."/>
            <person name="Lyhne E.K."/>
            <person name="Kogle M.E."/>
            <person name="Barry K."/>
            <person name="Clum A."/>
            <person name="Na H."/>
            <person name="Ledsgaard L."/>
            <person name="Lin J."/>
            <person name="Lipzen A."/>
            <person name="Kuo A."/>
            <person name="Riley R."/>
            <person name="Mondo S."/>
            <person name="LaButti K."/>
            <person name="Haridas S."/>
            <person name="Pangalinan J."/>
            <person name="Salamov A.A."/>
            <person name="Simmons B.A."/>
            <person name="Magnuson J.K."/>
            <person name="Chen J."/>
            <person name="Drula E."/>
            <person name="Henrissat B."/>
            <person name="Wiebenga A."/>
            <person name="Lubbers R.J."/>
            <person name="Gomes A.C."/>
            <person name="Macurrencykelacurrency M.R."/>
            <person name="Stajich J."/>
            <person name="Grigoriev I.V."/>
            <person name="Mortensen U.H."/>
            <person name="De vries R.P."/>
            <person name="Baker S.E."/>
            <person name="Andersen M.R."/>
        </authorList>
    </citation>
    <scope>NUCLEOTIDE SEQUENCE [LARGE SCALE GENOMIC DNA]</scope>
    <source>
        <strain evidence="16 17">CBS 756.74</strain>
    </source>
</reference>
<evidence type="ECO:0000313" key="16">
    <source>
        <dbReference type="EMBL" id="KAL2854148.1"/>
    </source>
</evidence>
<evidence type="ECO:0000256" key="5">
    <source>
        <dbReference type="ARBA" id="ARBA00011956"/>
    </source>
</evidence>
<comment type="caution">
    <text evidence="16">The sequence shown here is derived from an EMBL/GenBank/DDBJ whole genome shotgun (WGS) entry which is preliminary data.</text>
</comment>